<dbReference type="Pfam" id="PF00378">
    <property type="entry name" value="ECH_1"/>
    <property type="match status" value="1"/>
</dbReference>
<evidence type="ECO:0000313" key="9">
    <source>
        <dbReference type="Proteomes" id="UP000062255"/>
    </source>
</evidence>
<dbReference type="InterPro" id="IPR018376">
    <property type="entry name" value="Enoyl-CoA_hyd/isom_CS"/>
</dbReference>
<comment type="similarity">
    <text evidence="2 6">Belongs to the enoyl-CoA hydratase/isomerase family.</text>
</comment>
<dbReference type="EMBL" id="CP012150">
    <property type="protein sequence ID" value="AKS32095.1"/>
    <property type="molecule type" value="Genomic_DNA"/>
</dbReference>
<dbReference type="PROSITE" id="PS00166">
    <property type="entry name" value="ENOYL_COA_HYDRATASE"/>
    <property type="match status" value="1"/>
</dbReference>
<evidence type="ECO:0000256" key="7">
    <source>
        <dbReference type="SAM" id="MobiDB-lite"/>
    </source>
</evidence>
<protein>
    <recommendedName>
        <fullName evidence="10">Enoyl-CoA hydratase</fullName>
    </recommendedName>
</protein>
<dbReference type="InterPro" id="IPR029045">
    <property type="entry name" value="ClpP/crotonase-like_dom_sf"/>
</dbReference>
<evidence type="ECO:0000256" key="1">
    <source>
        <dbReference type="ARBA" id="ARBA00002994"/>
    </source>
</evidence>
<keyword evidence="3" id="KW-0443">Lipid metabolism</keyword>
<dbReference type="PANTHER" id="PTHR43802">
    <property type="entry name" value="ENOYL-COA HYDRATASE"/>
    <property type="match status" value="1"/>
</dbReference>
<sequence>MTRQEETTVAQTPALTISEPDQDGILLVTISRPDKLNALREVDHDRLATIWSEFDDRDDVRVIVVTGEGSAFSAGGDLAFVQGLTTDDRTRANAWWAARGIVRGLLDCRKPVVSALEGVAVGAGNAVALMADICVAAEDAKIIDGHLAFGASPGDHAAFLWPLAMGIQRARGKLLLGEALTGAEAAELGLVYEAVPGGKTLDRAMELAAKIARFDPFAVQATKVSVNGILRQHWQTFEASLALEFMCFVNESTRAALAAAAPARPSAGDPKLPKNGNRGHEQF</sequence>
<proteinExistence type="inferred from homology"/>
<comment type="catalytic activity">
    <reaction evidence="5">
        <text>a 4-saturated-(3S)-3-hydroxyacyl-CoA = a (3E)-enoyl-CoA + H2O</text>
        <dbReference type="Rhea" id="RHEA:20724"/>
        <dbReference type="ChEBI" id="CHEBI:15377"/>
        <dbReference type="ChEBI" id="CHEBI:58521"/>
        <dbReference type="ChEBI" id="CHEBI:137480"/>
        <dbReference type="EC" id="4.2.1.17"/>
    </reaction>
</comment>
<dbReference type="CDD" id="cd06558">
    <property type="entry name" value="crotonase-like"/>
    <property type="match status" value="1"/>
</dbReference>
<evidence type="ECO:0000256" key="5">
    <source>
        <dbReference type="ARBA" id="ARBA00023717"/>
    </source>
</evidence>
<accession>A0A0K0X3R0</accession>
<feature type="region of interest" description="Disordered" evidence="7">
    <location>
        <begin position="260"/>
        <end position="283"/>
    </location>
</feature>
<evidence type="ECO:0000313" key="8">
    <source>
        <dbReference type="EMBL" id="AKS32095.1"/>
    </source>
</evidence>
<comment type="function">
    <text evidence="1">Could possibly oxidize fatty acids using specific components.</text>
</comment>
<evidence type="ECO:0000256" key="4">
    <source>
        <dbReference type="ARBA" id="ARBA00023709"/>
    </source>
</evidence>
<reference evidence="8 9" key="1">
    <citation type="submission" date="2015-07" db="EMBL/GenBank/DDBJ databases">
        <title>Complete genome sequence of Mycobacterium goodii X7B, a facultative thermophilic biodesulfurizing bacterium.</title>
        <authorList>
            <person name="Yu B."/>
            <person name="Li F."/>
            <person name="Xu P."/>
        </authorList>
    </citation>
    <scope>NUCLEOTIDE SEQUENCE [LARGE SCALE GENOMIC DNA]</scope>
    <source>
        <strain evidence="8 9">X7B</strain>
    </source>
</reference>
<dbReference type="Gene3D" id="3.90.226.10">
    <property type="entry name" value="2-enoyl-CoA Hydratase, Chain A, domain 1"/>
    <property type="match status" value="1"/>
</dbReference>
<dbReference type="Gene3D" id="1.10.12.10">
    <property type="entry name" value="Lyase 2-enoyl-coa Hydratase, Chain A, domain 2"/>
    <property type="match status" value="1"/>
</dbReference>
<evidence type="ECO:0000256" key="6">
    <source>
        <dbReference type="RuleBase" id="RU003707"/>
    </source>
</evidence>
<evidence type="ECO:0008006" key="10">
    <source>
        <dbReference type="Google" id="ProtNLM"/>
    </source>
</evidence>
<dbReference type="AlphaFoldDB" id="A0A0K0X3R0"/>
<dbReference type="Proteomes" id="UP000062255">
    <property type="component" value="Chromosome"/>
</dbReference>
<dbReference type="GO" id="GO:0006631">
    <property type="term" value="P:fatty acid metabolic process"/>
    <property type="evidence" value="ECO:0007669"/>
    <property type="project" value="UniProtKB-KW"/>
</dbReference>
<dbReference type="KEGG" id="mgo:AFA91_09680"/>
<gene>
    <name evidence="8" type="ORF">AFA91_09680</name>
</gene>
<dbReference type="GO" id="GO:0004300">
    <property type="term" value="F:enoyl-CoA hydratase activity"/>
    <property type="evidence" value="ECO:0007669"/>
    <property type="project" value="UniProtKB-EC"/>
</dbReference>
<dbReference type="PANTHER" id="PTHR43802:SF1">
    <property type="entry name" value="IP11341P-RELATED"/>
    <property type="match status" value="1"/>
</dbReference>
<keyword evidence="3" id="KW-0276">Fatty acid metabolism</keyword>
<dbReference type="InterPro" id="IPR001753">
    <property type="entry name" value="Enoyl-CoA_hydra/iso"/>
</dbReference>
<dbReference type="SUPFAM" id="SSF52096">
    <property type="entry name" value="ClpP/crotonase"/>
    <property type="match status" value="1"/>
</dbReference>
<evidence type="ECO:0000256" key="3">
    <source>
        <dbReference type="ARBA" id="ARBA00022832"/>
    </source>
</evidence>
<dbReference type="InterPro" id="IPR014748">
    <property type="entry name" value="Enoyl-CoA_hydra_C"/>
</dbReference>
<comment type="catalytic activity">
    <reaction evidence="4">
        <text>a (3S)-3-hydroxyacyl-CoA = a (2E)-enoyl-CoA + H2O</text>
        <dbReference type="Rhea" id="RHEA:16105"/>
        <dbReference type="ChEBI" id="CHEBI:15377"/>
        <dbReference type="ChEBI" id="CHEBI:57318"/>
        <dbReference type="ChEBI" id="CHEBI:58856"/>
        <dbReference type="EC" id="4.2.1.17"/>
    </reaction>
</comment>
<name>A0A0K0X3R0_MYCGD</name>
<dbReference type="STRING" id="134601.AFA91_09680"/>
<evidence type="ECO:0000256" key="2">
    <source>
        <dbReference type="ARBA" id="ARBA00005254"/>
    </source>
</evidence>
<dbReference type="PATRIC" id="fig|134601.6.peg.2018"/>
<organism evidence="8 9">
    <name type="scientific">Mycolicibacterium goodii</name>
    <name type="common">Mycobacterium goodii</name>
    <dbReference type="NCBI Taxonomy" id="134601"/>
    <lineage>
        <taxon>Bacteria</taxon>
        <taxon>Bacillati</taxon>
        <taxon>Actinomycetota</taxon>
        <taxon>Actinomycetes</taxon>
        <taxon>Mycobacteriales</taxon>
        <taxon>Mycobacteriaceae</taxon>
        <taxon>Mycolicibacterium</taxon>
    </lineage>
</organism>